<sequence length="429" mass="45850">MKTVLVNGMVFMPDGEFMQTNVVIADGKILSIGNDVPADAEFIDVSGKLVAPGFIDVHVHLREPGFTHKETIASGSMAAASGGFTQICAMPNTKPVIDNAAVLTDFYATVKRDAVVKVHGYAAITDSLTSEELVDFAALKAAGAFAFTNDGVGVQTADVMYRAMQQAASLDMAVVAHCEDNSLIYGGAVHQGEVSERLGVNGIPSICESVQIARDVLLAEAADCHYHVCHVSTKESVRVIRDAKRAGIRVSAEVTPHHLLLSEDEVVAADTHFKMNPPLRSRADQIALIEGLLDGTIDCIATDHAPHHRDEKVQPITKAPFGIIGLEHTFSLLYSELVGNGICSLEQLLDWLSYKPAALFGMSGGKLAPGQPADIAVIDLDATETIAEPFYSLSANSPFIGWETQGLVEQTFVDGKKVFDRKSGVGIEH</sequence>
<dbReference type="SUPFAM" id="SSF51338">
    <property type="entry name" value="Composite domain of metallo-dependent hydrolases"/>
    <property type="match status" value="1"/>
</dbReference>
<name>A0A5R8QB57_9FIRM</name>
<dbReference type="GO" id="GO:0005737">
    <property type="term" value="C:cytoplasm"/>
    <property type="evidence" value="ECO:0007669"/>
    <property type="project" value="TreeGrafter"/>
</dbReference>
<dbReference type="EC" id="3.5.2.3" evidence="6"/>
<protein>
    <recommendedName>
        <fullName evidence="6">Dihydroorotase</fullName>
        <shortName evidence="6">DHOase</shortName>
        <ecNumber evidence="6">3.5.2.3</ecNumber>
    </recommendedName>
</protein>
<feature type="binding site" evidence="6">
    <location>
        <position position="58"/>
    </location>
    <ligand>
        <name>Zn(2+)</name>
        <dbReference type="ChEBI" id="CHEBI:29105"/>
        <label>1</label>
    </ligand>
</feature>
<dbReference type="CDD" id="cd01317">
    <property type="entry name" value="DHOase_IIa"/>
    <property type="match status" value="1"/>
</dbReference>
<feature type="binding site" evidence="6">
    <location>
        <position position="92"/>
    </location>
    <ligand>
        <name>substrate</name>
    </ligand>
</feature>
<dbReference type="InterPro" id="IPR004722">
    <property type="entry name" value="DHOase"/>
</dbReference>
<keyword evidence="9" id="KW-1185">Reference proteome</keyword>
<keyword evidence="3 6" id="KW-0479">Metal-binding</keyword>
<dbReference type="NCBIfam" id="TIGR00857">
    <property type="entry name" value="pyrC_multi"/>
    <property type="match status" value="1"/>
</dbReference>
<gene>
    <name evidence="6" type="primary">pyrC</name>
    <name evidence="8" type="ORF">FEZ08_06660</name>
</gene>
<dbReference type="HAMAP" id="MF_00220_B">
    <property type="entry name" value="PyrC_classI_B"/>
    <property type="match status" value="1"/>
</dbReference>
<dbReference type="PROSITE" id="PS00483">
    <property type="entry name" value="DIHYDROOROTASE_2"/>
    <property type="match status" value="1"/>
</dbReference>
<dbReference type="InterPro" id="IPR050138">
    <property type="entry name" value="DHOase/Allantoinase_Hydrolase"/>
</dbReference>
<dbReference type="RefSeq" id="WP_138190946.1">
    <property type="nucleotide sequence ID" value="NZ_VBWP01000005.1"/>
</dbReference>
<feature type="binding site" evidence="6">
    <location>
        <position position="177"/>
    </location>
    <ligand>
        <name>Zn(2+)</name>
        <dbReference type="ChEBI" id="CHEBI:29105"/>
        <label>2</label>
    </ligand>
</feature>
<feature type="active site" evidence="6">
    <location>
        <position position="303"/>
    </location>
</feature>
<accession>A0A5R8QB57</accession>
<dbReference type="InterPro" id="IPR002195">
    <property type="entry name" value="Dihydroorotase_CS"/>
</dbReference>
<evidence type="ECO:0000259" key="7">
    <source>
        <dbReference type="Pfam" id="PF12890"/>
    </source>
</evidence>
<dbReference type="InterPro" id="IPR024403">
    <property type="entry name" value="DHOase_cat"/>
</dbReference>
<reference evidence="8 9" key="1">
    <citation type="submission" date="2019-05" db="EMBL/GenBank/DDBJ databases">
        <title>Culicoidintestinum kansasii gen. nov., sp. nov. from the gastrointestinal tract of the biting midge, Culicoides sonorensis.</title>
        <authorList>
            <person name="Neupane S."/>
            <person name="Ghosh A."/>
            <person name="Gunther S."/>
            <person name="Martin K."/>
            <person name="Zurek L."/>
        </authorList>
    </citation>
    <scope>NUCLEOTIDE SEQUENCE [LARGE SCALE GENOMIC DNA]</scope>
    <source>
        <strain evidence="8 9">CS-1</strain>
    </source>
</reference>
<comment type="similarity">
    <text evidence="2 6">Belongs to the metallo-dependent hydrolases superfamily. DHOase family. Class I DHOase subfamily.</text>
</comment>
<evidence type="ECO:0000256" key="6">
    <source>
        <dbReference type="HAMAP-Rule" id="MF_00220"/>
    </source>
</evidence>
<keyword evidence="4 6" id="KW-0378">Hydrolase</keyword>
<feature type="binding site" evidence="6">
    <location>
        <position position="276"/>
    </location>
    <ligand>
        <name>substrate</name>
    </ligand>
</feature>
<dbReference type="InParanoid" id="A0A5R8QB57"/>
<dbReference type="SUPFAM" id="SSF51556">
    <property type="entry name" value="Metallo-dependent hydrolases"/>
    <property type="match status" value="1"/>
</dbReference>
<organism evidence="8 9">
    <name type="scientific">Culicoidibacter larvae</name>
    <dbReference type="NCBI Taxonomy" id="2579976"/>
    <lineage>
        <taxon>Bacteria</taxon>
        <taxon>Bacillati</taxon>
        <taxon>Bacillota</taxon>
        <taxon>Culicoidibacteria</taxon>
        <taxon>Culicoidibacterales</taxon>
        <taxon>Culicoidibacteraceae</taxon>
        <taxon>Culicoidibacter</taxon>
    </lineage>
</organism>
<dbReference type="InterPro" id="IPR032466">
    <property type="entry name" value="Metal_Hydrolase"/>
</dbReference>
<feature type="binding site" evidence="6">
    <location>
        <position position="230"/>
    </location>
    <ligand>
        <name>Zn(2+)</name>
        <dbReference type="ChEBI" id="CHEBI:29105"/>
        <label>2</label>
    </ligand>
</feature>
<evidence type="ECO:0000256" key="4">
    <source>
        <dbReference type="ARBA" id="ARBA00022801"/>
    </source>
</evidence>
<proteinExistence type="inferred from homology"/>
<dbReference type="PANTHER" id="PTHR43668:SF2">
    <property type="entry name" value="ALLANTOINASE"/>
    <property type="match status" value="1"/>
</dbReference>
<dbReference type="Pfam" id="PF12890">
    <property type="entry name" value="DHOase"/>
    <property type="match status" value="1"/>
</dbReference>
<keyword evidence="5 6" id="KW-0665">Pyrimidine biosynthesis</keyword>
<evidence type="ECO:0000256" key="1">
    <source>
        <dbReference type="ARBA" id="ARBA00002368"/>
    </source>
</evidence>
<dbReference type="GO" id="GO:0044205">
    <property type="term" value="P:'de novo' UMP biosynthetic process"/>
    <property type="evidence" value="ECO:0007669"/>
    <property type="project" value="UniProtKB-UniRule"/>
</dbReference>
<evidence type="ECO:0000256" key="5">
    <source>
        <dbReference type="ARBA" id="ARBA00022975"/>
    </source>
</evidence>
<evidence type="ECO:0000313" key="9">
    <source>
        <dbReference type="Proteomes" id="UP000306912"/>
    </source>
</evidence>
<dbReference type="Gene3D" id="2.30.40.10">
    <property type="entry name" value="Urease, subunit C, domain 1"/>
    <property type="match status" value="1"/>
</dbReference>
<comment type="cofactor">
    <cofactor evidence="6">
        <name>Zn(2+)</name>
        <dbReference type="ChEBI" id="CHEBI:29105"/>
    </cofactor>
    <text evidence="6">Binds 2 Zn(2+) ions per subunit.</text>
</comment>
<evidence type="ECO:0000256" key="2">
    <source>
        <dbReference type="ARBA" id="ARBA00010286"/>
    </source>
</evidence>
<feature type="binding site" evidence="6">
    <location>
        <position position="303"/>
    </location>
    <ligand>
        <name>Zn(2+)</name>
        <dbReference type="ChEBI" id="CHEBI:29105"/>
        <label>1</label>
    </ligand>
</feature>
<dbReference type="NCBIfam" id="NF006837">
    <property type="entry name" value="PRK09357.1-2"/>
    <property type="match status" value="1"/>
</dbReference>
<dbReference type="UniPathway" id="UPA00070">
    <property type="reaction ID" value="UER00117"/>
</dbReference>
<feature type="domain" description="Dihydroorotase catalytic" evidence="7">
    <location>
        <begin position="47"/>
        <end position="236"/>
    </location>
</feature>
<feature type="binding site" evidence="6">
    <location>
        <position position="307"/>
    </location>
    <ligand>
        <name>substrate</name>
    </ligand>
</feature>
<dbReference type="GO" id="GO:0004038">
    <property type="term" value="F:allantoinase activity"/>
    <property type="evidence" value="ECO:0007669"/>
    <property type="project" value="TreeGrafter"/>
</dbReference>
<dbReference type="Gene3D" id="3.20.20.140">
    <property type="entry name" value="Metal-dependent hydrolases"/>
    <property type="match status" value="1"/>
</dbReference>
<comment type="function">
    <text evidence="1 6">Catalyzes the reversible cyclization of carbamoyl aspartate to dihydroorotate.</text>
</comment>
<evidence type="ECO:0000313" key="8">
    <source>
        <dbReference type="EMBL" id="TLG73809.1"/>
    </source>
</evidence>
<dbReference type="GO" id="GO:0006145">
    <property type="term" value="P:purine nucleobase catabolic process"/>
    <property type="evidence" value="ECO:0007669"/>
    <property type="project" value="TreeGrafter"/>
</dbReference>
<dbReference type="AlphaFoldDB" id="A0A5R8QB57"/>
<comment type="pathway">
    <text evidence="6">Pyrimidine metabolism; UMP biosynthesis via de novo pathway; (S)-dihydroorotate from bicarbonate: step 3/3.</text>
</comment>
<feature type="binding site" evidence="6">
    <location>
        <position position="60"/>
    </location>
    <ligand>
        <name>Zn(2+)</name>
        <dbReference type="ChEBI" id="CHEBI:29105"/>
        <label>1</label>
    </ligand>
</feature>
<dbReference type="GO" id="GO:0008270">
    <property type="term" value="F:zinc ion binding"/>
    <property type="evidence" value="ECO:0007669"/>
    <property type="project" value="UniProtKB-UniRule"/>
</dbReference>
<dbReference type="OrthoDB" id="9765462at2"/>
<dbReference type="GO" id="GO:0004151">
    <property type="term" value="F:dihydroorotase activity"/>
    <property type="evidence" value="ECO:0007669"/>
    <property type="project" value="UniProtKB-UniRule"/>
</dbReference>
<comment type="caution">
    <text evidence="8">The sequence shown here is derived from an EMBL/GenBank/DDBJ whole genome shotgun (WGS) entry which is preliminary data.</text>
</comment>
<dbReference type="FunCoup" id="A0A5R8QB57">
    <property type="interactions" value="209"/>
</dbReference>
<feature type="binding site" evidence="6">
    <location>
        <position position="150"/>
    </location>
    <ligand>
        <name>Zn(2+)</name>
        <dbReference type="ChEBI" id="CHEBI:29105"/>
        <label>2</label>
    </ligand>
</feature>
<dbReference type="EMBL" id="VBWP01000005">
    <property type="protein sequence ID" value="TLG73809.1"/>
    <property type="molecule type" value="Genomic_DNA"/>
</dbReference>
<comment type="catalytic activity">
    <reaction evidence="6">
        <text>(S)-dihydroorotate + H2O = N-carbamoyl-L-aspartate + H(+)</text>
        <dbReference type="Rhea" id="RHEA:24296"/>
        <dbReference type="ChEBI" id="CHEBI:15377"/>
        <dbReference type="ChEBI" id="CHEBI:15378"/>
        <dbReference type="ChEBI" id="CHEBI:30864"/>
        <dbReference type="ChEBI" id="CHEBI:32814"/>
        <dbReference type="EC" id="3.5.2.3"/>
    </reaction>
</comment>
<keyword evidence="6" id="KW-0862">Zinc</keyword>
<feature type="binding site" evidence="6">
    <location>
        <begin position="321"/>
        <end position="322"/>
    </location>
    <ligand>
        <name>substrate</name>
    </ligand>
</feature>
<dbReference type="Proteomes" id="UP000306912">
    <property type="component" value="Unassembled WGS sequence"/>
</dbReference>
<dbReference type="InterPro" id="IPR011059">
    <property type="entry name" value="Metal-dep_hydrolase_composite"/>
</dbReference>
<feature type="binding site" evidence="6">
    <location>
        <begin position="60"/>
        <end position="62"/>
    </location>
    <ligand>
        <name>substrate</name>
    </ligand>
</feature>
<dbReference type="PANTHER" id="PTHR43668">
    <property type="entry name" value="ALLANTOINASE"/>
    <property type="match status" value="1"/>
</dbReference>
<dbReference type="PROSITE" id="PS00482">
    <property type="entry name" value="DIHYDROOROTASE_1"/>
    <property type="match status" value="1"/>
</dbReference>
<evidence type="ECO:0000256" key="3">
    <source>
        <dbReference type="ARBA" id="ARBA00022723"/>
    </source>
</evidence>
<feature type="binding site" evidence="6">
    <location>
        <position position="150"/>
    </location>
    <ligand>
        <name>Zn(2+)</name>
        <dbReference type="ChEBI" id="CHEBI:29105"/>
        <label>1</label>
    </ligand>
</feature>